<protein>
    <submittedName>
        <fullName evidence="1">Non-specific serine/threonine protein kinase protein</fullName>
        <ecNumber evidence="1">2.7.11.1</ecNumber>
    </submittedName>
</protein>
<evidence type="ECO:0000313" key="2">
    <source>
        <dbReference type="Proteomes" id="UP000827976"/>
    </source>
</evidence>
<name>A0ACB7TS53_DIOAL</name>
<comment type="caution">
    <text evidence="1">The sequence shown here is derived from an EMBL/GenBank/DDBJ whole genome shotgun (WGS) entry which is preliminary data.</text>
</comment>
<keyword evidence="1" id="KW-0418">Kinase</keyword>
<organism evidence="1 2">
    <name type="scientific">Dioscorea alata</name>
    <name type="common">Purple yam</name>
    <dbReference type="NCBI Taxonomy" id="55571"/>
    <lineage>
        <taxon>Eukaryota</taxon>
        <taxon>Viridiplantae</taxon>
        <taxon>Streptophyta</taxon>
        <taxon>Embryophyta</taxon>
        <taxon>Tracheophyta</taxon>
        <taxon>Spermatophyta</taxon>
        <taxon>Magnoliopsida</taxon>
        <taxon>Liliopsida</taxon>
        <taxon>Dioscoreales</taxon>
        <taxon>Dioscoreaceae</taxon>
        <taxon>Dioscorea</taxon>
    </lineage>
</organism>
<keyword evidence="1" id="KW-0808">Transferase</keyword>
<reference evidence="2" key="1">
    <citation type="journal article" date="2022" name="Nat. Commun.">
        <title>Chromosome evolution and the genetic basis of agronomically important traits in greater yam.</title>
        <authorList>
            <person name="Bredeson J.V."/>
            <person name="Lyons J.B."/>
            <person name="Oniyinde I.O."/>
            <person name="Okereke N.R."/>
            <person name="Kolade O."/>
            <person name="Nnabue I."/>
            <person name="Nwadili C.O."/>
            <person name="Hribova E."/>
            <person name="Parker M."/>
            <person name="Nwogha J."/>
            <person name="Shu S."/>
            <person name="Carlson J."/>
            <person name="Kariba R."/>
            <person name="Muthemba S."/>
            <person name="Knop K."/>
            <person name="Barton G.J."/>
            <person name="Sherwood A.V."/>
            <person name="Lopez-Montes A."/>
            <person name="Asiedu R."/>
            <person name="Jamnadass R."/>
            <person name="Muchugi A."/>
            <person name="Goodstein D."/>
            <person name="Egesi C.N."/>
            <person name="Featherston J."/>
            <person name="Asfaw A."/>
            <person name="Simpson G.G."/>
            <person name="Dolezel J."/>
            <person name="Hendre P.S."/>
            <person name="Van Deynze A."/>
            <person name="Kumar P.L."/>
            <person name="Obidiegwu J.E."/>
            <person name="Bhattacharjee R."/>
            <person name="Rokhsar D.S."/>
        </authorList>
    </citation>
    <scope>NUCLEOTIDE SEQUENCE [LARGE SCALE GENOMIC DNA]</scope>
    <source>
        <strain evidence="2">cv. TDa95/00328</strain>
    </source>
</reference>
<dbReference type="EMBL" id="CM037030">
    <property type="protein sequence ID" value="KAH7651421.1"/>
    <property type="molecule type" value="Genomic_DNA"/>
</dbReference>
<keyword evidence="2" id="KW-1185">Reference proteome</keyword>
<dbReference type="Proteomes" id="UP000827976">
    <property type="component" value="Chromosome 20"/>
</dbReference>
<keyword evidence="1" id="KW-0723">Serine/threonine-protein kinase</keyword>
<evidence type="ECO:0000313" key="1">
    <source>
        <dbReference type="EMBL" id="KAH7651421.1"/>
    </source>
</evidence>
<accession>A0ACB7TS53</accession>
<dbReference type="EC" id="2.7.11.1" evidence="1"/>
<proteinExistence type="predicted"/>
<sequence length="1006" mass="110557">MARHGVVPLFLFLCYLIWSPHCQAQTLAQNEVDALKKIGAKLGKQWDFTVDPCSGTSGWVDSTSTKDVAVNVTCGPCNATSSCHVISVILKSQNLTGTLPGEFANLTSLQIIDLSRNYLNGTIPSSWSSLPLTNLTLLGNRITGTIPAEFGKLLTLQAISLEDNLIEGPLPESLGNLINLSTLHLSANNISGKLPASLGHLKNLTEFRIDGNPITGKIPSFMSNWTKISRIDMQGTSMELPFPASFSELVTLRELRVTDIQGGDGKFPALNSMTNLIRLVLRNLSISDELPDFIGHFGSLKTLDLSFNNLTGQIPDNYVNLGNSINYMYLTSNNLFGAIPSWILTSTKQQRFDLSYNSFNVSNGLTSCPTGAVNLVSSYSSTDSNSIPSCMRKNYPCSGKAKNYKLFINCGGGEVTIGDEVYQSDNDPQGPSTYKAFDDQWAYSSTGDFLGNSSMPYLATNVTALTMPNPDLYMTARLSPISLRYYGLCLQNGNYTVNLHFAEIMFTDDKTFFSVGRRLFDVYIQGNNVLRDFNIAKEANGTGREKIKSFTANVTDHTLEIHFQWVGKGTNAIPQRGVYGPLISAISVTPNFEPDLGESKLSTGAIVGIVIAGCAVIALISICIWLYLRRKNAKNRELIRSLELQTGYFTLRQIKNATRNFDAANKIGEGGFGPVYKGVLPDGSTIAVKQLSSKSRQGNREFVTEIGMISALQHPNLVKLFGCCIEGNQLLLIYEYMENNSLASALFGDRHHLNLDWQTRHKICLGIARGLAYLHEESRLKIVHRDIKATNVLLDKDLNAKISDFGLARLSNDDETHISTRIAGTIGYMAPEYAMRGYLTDKADVYSFGVVVLETVSGVSNTNYKPKEECVYLLDWAYVLQERGNLLELVDKSLGANFSEKEAQQMLNLALACTNPSPSLRPTMSAVVSILDGKHTMPMSFVKPVVSSSDDARLKALEKLPHDRQPTNISMDGPWIDSSVSLQSSYEENTSTRNFSSSQLLPDHTD</sequence>
<gene>
    <name evidence="1" type="ORF">IHE45_20G056300</name>
</gene>